<feature type="region of interest" description="Disordered" evidence="2">
    <location>
        <begin position="523"/>
        <end position="557"/>
    </location>
</feature>
<evidence type="ECO:0000256" key="1">
    <source>
        <dbReference type="SAM" id="Coils"/>
    </source>
</evidence>
<evidence type="ECO:0000313" key="3">
    <source>
        <dbReference type="EMBL" id="GEY22917.1"/>
    </source>
</evidence>
<feature type="coiled-coil region" evidence="1">
    <location>
        <begin position="36"/>
        <end position="84"/>
    </location>
</feature>
<gene>
    <name evidence="3" type="ORF">Tci_394891</name>
</gene>
<name>A0A699HK12_TANCI</name>
<dbReference type="EMBL" id="BKCJ010161625">
    <property type="protein sequence ID" value="GEY22917.1"/>
    <property type="molecule type" value="Genomic_DNA"/>
</dbReference>
<feature type="region of interest" description="Disordered" evidence="2">
    <location>
        <begin position="1"/>
        <end position="27"/>
    </location>
</feature>
<comment type="caution">
    <text evidence="3">The sequence shown here is derived from an EMBL/GenBank/DDBJ whole genome shotgun (WGS) entry which is preliminary data.</text>
</comment>
<evidence type="ECO:0000256" key="2">
    <source>
        <dbReference type="SAM" id="MobiDB-lite"/>
    </source>
</evidence>
<accession>A0A699HK12</accession>
<sequence length="557" mass="62601">LKNHQSNSPPQAQSAQPSSPPQQQPSQTADISMTLLNQLMEICATLTQKVANLEQDKIAQALEITKLKQRVRRLEKKRRTKNLRLKILRKVGTTQRVESSINTGVDDQEDASKQGEIAELDADEDVTLEDVDAEFAMDANIQGRMEESQAKAYNLDLQHAEKVLSMHDTDEPEPAEVEEVLEVVTTAKLITEVVVTVVPIITDAQVPKHSTPRKRRGVVIQDPEEIATASVIVHSDARKNMIIYLKNMAGFKMDFFKGEEEVTVQEEGSKRKGENLKQDTAKKQMIDKQAEELKTYLQIVANDDDDVYTEATPLASKNFDREDLEVLWKLVKERFESAEPKNFSDDFLLNTLKIMYEKPNVEASVWRDHKGRYGLEKPLTHFTLEQILNNVRLEVEEESEMSLELLRVLRALLLHCSSINNSILTVAVVAIIAILHHRSTGSIPPPQPTPKPPPSSSQPPSAPPHLHHATTSSPRHHHIFTTQPSSTPPSSMPPPSSSPSPLQPYHLYHHLHATTFIIAAATTSTPPPHHHHSRPPHRHPYQPTTQPPKPPPLHLFF</sequence>
<feature type="compositionally biased region" description="Low complexity" evidence="2">
    <location>
        <begin position="1"/>
        <end position="17"/>
    </location>
</feature>
<feature type="compositionally biased region" description="Pro residues" evidence="2">
    <location>
        <begin position="443"/>
        <end position="463"/>
    </location>
</feature>
<feature type="compositionally biased region" description="Basic residues" evidence="2">
    <location>
        <begin position="528"/>
        <end position="540"/>
    </location>
</feature>
<protein>
    <submittedName>
        <fullName evidence="3">Uncharacterized protein</fullName>
    </submittedName>
</protein>
<proteinExistence type="predicted"/>
<feature type="non-terminal residue" evidence="3">
    <location>
        <position position="1"/>
    </location>
</feature>
<reference evidence="3" key="1">
    <citation type="journal article" date="2019" name="Sci. Rep.">
        <title>Draft genome of Tanacetum cinerariifolium, the natural source of mosquito coil.</title>
        <authorList>
            <person name="Yamashiro T."/>
            <person name="Shiraishi A."/>
            <person name="Satake H."/>
            <person name="Nakayama K."/>
        </authorList>
    </citation>
    <scope>NUCLEOTIDE SEQUENCE</scope>
</reference>
<dbReference type="AlphaFoldDB" id="A0A699HK12"/>
<organism evidence="3">
    <name type="scientific">Tanacetum cinerariifolium</name>
    <name type="common">Dalmatian daisy</name>
    <name type="synonym">Chrysanthemum cinerariifolium</name>
    <dbReference type="NCBI Taxonomy" id="118510"/>
    <lineage>
        <taxon>Eukaryota</taxon>
        <taxon>Viridiplantae</taxon>
        <taxon>Streptophyta</taxon>
        <taxon>Embryophyta</taxon>
        <taxon>Tracheophyta</taxon>
        <taxon>Spermatophyta</taxon>
        <taxon>Magnoliopsida</taxon>
        <taxon>eudicotyledons</taxon>
        <taxon>Gunneridae</taxon>
        <taxon>Pentapetalae</taxon>
        <taxon>asterids</taxon>
        <taxon>campanulids</taxon>
        <taxon>Asterales</taxon>
        <taxon>Asteraceae</taxon>
        <taxon>Asteroideae</taxon>
        <taxon>Anthemideae</taxon>
        <taxon>Anthemidinae</taxon>
        <taxon>Tanacetum</taxon>
    </lineage>
</organism>
<keyword evidence="1" id="KW-0175">Coiled coil</keyword>
<feature type="compositionally biased region" description="Pro residues" evidence="2">
    <location>
        <begin position="486"/>
        <end position="502"/>
    </location>
</feature>
<feature type="region of interest" description="Disordered" evidence="2">
    <location>
        <begin position="441"/>
        <end position="504"/>
    </location>
</feature>
<feature type="compositionally biased region" description="Pro residues" evidence="2">
    <location>
        <begin position="545"/>
        <end position="557"/>
    </location>
</feature>